<dbReference type="EC" id="2.5.1.157" evidence="6"/>
<comment type="function">
    <text evidence="6">Aminocarboxypropyltransferase that catalyzes the aminocarboxypropyl transfer on pseudouridine in 18S rRNA. It constitutes the last step in biosynthesis of the hypermodified N1-methyl-N3-(3-amino-3-carboxypropyl) pseudouridine (m1acp3-Psi).</text>
</comment>
<dbReference type="NCBIfam" id="NF002621">
    <property type="entry name" value="PRK02287.1"/>
    <property type="match status" value="1"/>
</dbReference>
<sequence length="303" mass="33521">MGRKRGSGHRGAGAGGGKDKRRQGQLDKMERFTSDMNSALDGSVEDEAGACGGDDVKFPCPLAMWDLGQCDPKKCTGRKLCRMGYVRPLRLSQRFGGIILSPVGTRCVSPEDREIVAEHGIAVVDCSWNKLEETPFHKMKGSHLRLLPYLLAANPINYGRPCKLSCVEAFAAIFYIVGYEGVGEHLLSKFRWGGGFHDINAVPLQLYAQCKTGSEVVEAQQKWIEQCKTPFSAESAYFREIVAEHGIAVVDCSWNKLEETPFHKMKGSHLRLLPYLLAANPINYGRPCKLSCVEAFAAIFYIV</sequence>
<dbReference type="HAMAP" id="MF_01116">
    <property type="entry name" value="TSR3"/>
    <property type="match status" value="1"/>
</dbReference>
<feature type="compositionally biased region" description="Basic and acidic residues" evidence="7">
    <location>
        <begin position="22"/>
        <end position="31"/>
    </location>
</feature>
<dbReference type="Proteomes" id="UP000694865">
    <property type="component" value="Unplaced"/>
</dbReference>
<keyword evidence="3 6" id="KW-0698">rRNA processing</keyword>
<comment type="similarity">
    <text evidence="6">Belongs to the TDD superfamily. TSR3 family.</text>
</comment>
<evidence type="ECO:0000256" key="4">
    <source>
        <dbReference type="ARBA" id="ARBA00022679"/>
    </source>
</evidence>
<evidence type="ECO:0000313" key="11">
    <source>
        <dbReference type="RefSeq" id="XP_006815328.1"/>
    </source>
</evidence>
<feature type="binding site" evidence="6">
    <location>
        <position position="124"/>
    </location>
    <ligand>
        <name>S-adenosyl-L-methionine</name>
        <dbReference type="ChEBI" id="CHEBI:59789"/>
    </ligand>
</feature>
<dbReference type="PANTHER" id="PTHR20426">
    <property type="entry name" value="RIBOSOME BIOGENESIS PROTEIN TSR3 HOMOLOG"/>
    <property type="match status" value="1"/>
</dbReference>
<evidence type="ECO:0000256" key="2">
    <source>
        <dbReference type="ARBA" id="ARBA00022517"/>
    </source>
</evidence>
<feature type="domain" description="16S/18S rRNA aminocarboxypropyltransferase Tsr3 C-terminal" evidence="8">
    <location>
        <begin position="239"/>
        <end position="303"/>
    </location>
</feature>
<keyword evidence="5 6" id="KW-0949">S-adenosyl-L-methionine</keyword>
<proteinExistence type="inferred from homology"/>
<dbReference type="InterPro" id="IPR007209">
    <property type="entry name" value="RNaseL-inhib-like_metal-bd_dom"/>
</dbReference>
<evidence type="ECO:0000259" key="9">
    <source>
        <dbReference type="Pfam" id="PF04068"/>
    </source>
</evidence>
<keyword evidence="1" id="KW-0963">Cytoplasm</keyword>
<dbReference type="RefSeq" id="XP_006815328.1">
    <property type="nucleotide sequence ID" value="XM_006815265.1"/>
</dbReference>
<feature type="binding site" evidence="6">
    <location>
        <position position="76"/>
    </location>
    <ligand>
        <name>S-adenosyl-L-methionine</name>
        <dbReference type="ChEBI" id="CHEBI:59789"/>
    </ligand>
</feature>
<evidence type="ECO:0000256" key="7">
    <source>
        <dbReference type="SAM" id="MobiDB-lite"/>
    </source>
</evidence>
<evidence type="ECO:0000256" key="3">
    <source>
        <dbReference type="ARBA" id="ARBA00022552"/>
    </source>
</evidence>
<keyword evidence="4 6" id="KW-0808">Transferase</keyword>
<comment type="catalytic activity">
    <reaction evidence="6">
        <text>an N(1)-methylpseudouridine in rRNA + S-adenosyl-L-methionine = N(1)-methyl-N(3)-[(3S)-3-amino-3-carboxypropyl]pseudouridine in rRNA + S-methyl-5'-thioadenosine + H(+)</text>
        <dbReference type="Rhea" id="RHEA:63296"/>
        <dbReference type="Rhea" id="RHEA-COMP:11634"/>
        <dbReference type="Rhea" id="RHEA-COMP:16310"/>
        <dbReference type="ChEBI" id="CHEBI:15378"/>
        <dbReference type="ChEBI" id="CHEBI:17509"/>
        <dbReference type="ChEBI" id="CHEBI:59789"/>
        <dbReference type="ChEBI" id="CHEBI:74890"/>
        <dbReference type="ChEBI" id="CHEBI:146234"/>
        <dbReference type="EC" id="2.5.1.157"/>
    </reaction>
</comment>
<evidence type="ECO:0000313" key="10">
    <source>
        <dbReference type="Proteomes" id="UP000694865"/>
    </source>
</evidence>
<feature type="region of interest" description="Disordered" evidence="7">
    <location>
        <begin position="1"/>
        <end position="31"/>
    </location>
</feature>
<evidence type="ECO:0000256" key="1">
    <source>
        <dbReference type="ARBA" id="ARBA00022490"/>
    </source>
</evidence>
<organism evidence="10 11">
    <name type="scientific">Saccoglossus kowalevskii</name>
    <name type="common">Acorn worm</name>
    <dbReference type="NCBI Taxonomy" id="10224"/>
    <lineage>
        <taxon>Eukaryota</taxon>
        <taxon>Metazoa</taxon>
        <taxon>Hemichordata</taxon>
        <taxon>Enteropneusta</taxon>
        <taxon>Harrimaniidae</taxon>
        <taxon>Saccoglossus</taxon>
    </lineage>
</organism>
<keyword evidence="10" id="KW-1185">Reference proteome</keyword>
<evidence type="ECO:0000259" key="8">
    <source>
        <dbReference type="Pfam" id="PF04034"/>
    </source>
</evidence>
<protein>
    <recommendedName>
        <fullName evidence="6">18S rRNA aminocarboxypropyltransferase</fullName>
        <ecNumber evidence="6">2.5.1.157</ecNumber>
    </recommendedName>
</protein>
<dbReference type="Pfam" id="PF04034">
    <property type="entry name" value="Ribo_biogen_C"/>
    <property type="match status" value="2"/>
</dbReference>
<dbReference type="InterPro" id="IPR007177">
    <property type="entry name" value="Tsr3_C"/>
</dbReference>
<dbReference type="Pfam" id="PF04068">
    <property type="entry name" value="Fer4_RLI"/>
    <property type="match status" value="1"/>
</dbReference>
<feature type="domain" description="16S/18S rRNA aminocarboxypropyltransferase Tsr3 C-terminal" evidence="8">
    <location>
        <begin position="98"/>
        <end position="224"/>
    </location>
</feature>
<keyword evidence="2 6" id="KW-0690">Ribosome biogenesis</keyword>
<feature type="binding site" evidence="6">
    <location>
        <position position="147"/>
    </location>
    <ligand>
        <name>S-adenosyl-L-methionine</name>
        <dbReference type="ChEBI" id="CHEBI:59789"/>
    </ligand>
</feature>
<accession>A0ABM0M5N7</accession>
<comment type="caution">
    <text evidence="6">Lacks conserved residue(s) required for the propagation of feature annotation.</text>
</comment>
<feature type="non-terminal residue" evidence="11">
    <location>
        <position position="303"/>
    </location>
</feature>
<dbReference type="InterPro" id="IPR022968">
    <property type="entry name" value="Tsr3-like"/>
</dbReference>
<feature type="domain" description="RNase L inhibitor RLI-like possible metal-binding" evidence="9">
    <location>
        <begin position="61"/>
        <end position="94"/>
    </location>
</feature>
<dbReference type="PANTHER" id="PTHR20426:SF0">
    <property type="entry name" value="18S RRNA AMINOCARBOXYPROPYLTRANSFERASE"/>
    <property type="match status" value="1"/>
</dbReference>
<reference evidence="11" key="1">
    <citation type="submission" date="2025-08" db="UniProtKB">
        <authorList>
            <consortium name="RefSeq"/>
        </authorList>
    </citation>
    <scope>IDENTIFICATION</scope>
    <source>
        <tissue evidence="11">Testes</tissue>
    </source>
</reference>
<gene>
    <name evidence="11" type="primary">LOC102801820</name>
</gene>
<dbReference type="GeneID" id="102801820"/>
<name>A0ABM0M5N7_SACKO</name>
<evidence type="ECO:0000256" key="5">
    <source>
        <dbReference type="ARBA" id="ARBA00022691"/>
    </source>
</evidence>
<evidence type="ECO:0000256" key="6">
    <source>
        <dbReference type="HAMAP-Rule" id="MF_03146"/>
    </source>
</evidence>